<evidence type="ECO:0000313" key="2">
    <source>
        <dbReference type="Proteomes" id="UP000283805"/>
    </source>
</evidence>
<dbReference type="EMBL" id="RAPO01000003">
    <property type="protein sequence ID" value="RKD93689.1"/>
    <property type="molecule type" value="Genomic_DNA"/>
</dbReference>
<comment type="caution">
    <text evidence="1">The sequence shown here is derived from an EMBL/GenBank/DDBJ whole genome shotgun (WGS) entry which is preliminary data.</text>
</comment>
<dbReference type="AlphaFoldDB" id="A0A3R7KJW1"/>
<organism evidence="1 2">
    <name type="scientific">Halopiger aswanensis</name>
    <dbReference type="NCBI Taxonomy" id="148449"/>
    <lineage>
        <taxon>Archaea</taxon>
        <taxon>Methanobacteriati</taxon>
        <taxon>Methanobacteriota</taxon>
        <taxon>Stenosarchaea group</taxon>
        <taxon>Halobacteria</taxon>
        <taxon>Halobacteriales</taxon>
        <taxon>Natrialbaceae</taxon>
        <taxon>Halopiger</taxon>
    </lineage>
</organism>
<gene>
    <name evidence="1" type="ORF">ATJ93_3320</name>
</gene>
<reference evidence="1 2" key="1">
    <citation type="submission" date="2018-09" db="EMBL/GenBank/DDBJ databases">
        <title>Genomic Encyclopedia of Archaeal and Bacterial Type Strains, Phase II (KMG-II): from individual species to whole genera.</title>
        <authorList>
            <person name="Goeker M."/>
        </authorList>
    </citation>
    <scope>NUCLEOTIDE SEQUENCE [LARGE SCALE GENOMIC DNA]</scope>
    <source>
        <strain evidence="1 2">DSM 13151</strain>
    </source>
</reference>
<protein>
    <submittedName>
        <fullName evidence="1">Uncharacterized protein</fullName>
    </submittedName>
</protein>
<dbReference type="Proteomes" id="UP000283805">
    <property type="component" value="Unassembled WGS sequence"/>
</dbReference>
<accession>A0A3R7KJW1</accession>
<name>A0A3R7KJW1_9EURY</name>
<proteinExistence type="predicted"/>
<evidence type="ECO:0000313" key="1">
    <source>
        <dbReference type="EMBL" id="RKD93689.1"/>
    </source>
</evidence>
<keyword evidence="2" id="KW-1185">Reference proteome</keyword>
<sequence length="36" mass="3963">MQTNECVVSATRQRLLVALSEVKLFPYGSFTVPYGG</sequence>